<evidence type="ECO:0000256" key="2">
    <source>
        <dbReference type="ARBA" id="ARBA00022803"/>
    </source>
</evidence>
<feature type="compositionally biased region" description="Low complexity" evidence="4">
    <location>
        <begin position="41"/>
        <end position="53"/>
    </location>
</feature>
<feature type="repeat" description="TPR" evidence="3">
    <location>
        <begin position="421"/>
        <end position="454"/>
    </location>
</feature>
<name>A9V3Q0_MONBE</name>
<dbReference type="InterPro" id="IPR011990">
    <property type="entry name" value="TPR-like_helical_dom_sf"/>
</dbReference>
<evidence type="ECO:0000256" key="4">
    <source>
        <dbReference type="SAM" id="MobiDB-lite"/>
    </source>
</evidence>
<evidence type="ECO:0000256" key="1">
    <source>
        <dbReference type="ARBA" id="ARBA00022737"/>
    </source>
</evidence>
<dbReference type="Pfam" id="PF13432">
    <property type="entry name" value="TPR_16"/>
    <property type="match status" value="2"/>
</dbReference>
<dbReference type="Pfam" id="PF13181">
    <property type="entry name" value="TPR_8"/>
    <property type="match status" value="2"/>
</dbReference>
<protein>
    <submittedName>
        <fullName evidence="5">Uncharacterized protein</fullName>
    </submittedName>
</protein>
<feature type="region of interest" description="Disordered" evidence="4">
    <location>
        <begin position="27"/>
        <end position="76"/>
    </location>
</feature>
<feature type="repeat" description="TPR" evidence="3">
    <location>
        <begin position="1010"/>
        <end position="1043"/>
    </location>
</feature>
<keyword evidence="2 3" id="KW-0802">TPR repeat</keyword>
<evidence type="ECO:0000313" key="6">
    <source>
        <dbReference type="Proteomes" id="UP000001357"/>
    </source>
</evidence>
<feature type="compositionally biased region" description="Polar residues" evidence="4">
    <location>
        <begin position="218"/>
        <end position="241"/>
    </location>
</feature>
<dbReference type="InterPro" id="IPR019734">
    <property type="entry name" value="TPR_rpt"/>
</dbReference>
<dbReference type="EMBL" id="CH991557">
    <property type="protein sequence ID" value="EDQ87743.1"/>
    <property type="molecule type" value="Genomic_DNA"/>
</dbReference>
<feature type="compositionally biased region" description="Basic and acidic residues" evidence="4">
    <location>
        <begin position="56"/>
        <end position="66"/>
    </location>
</feature>
<accession>A9V3Q0</accession>
<dbReference type="InParanoid" id="A9V3Q0"/>
<evidence type="ECO:0000313" key="5">
    <source>
        <dbReference type="EMBL" id="EDQ87743.1"/>
    </source>
</evidence>
<dbReference type="eggNOG" id="KOG1124">
    <property type="taxonomic scope" value="Eukaryota"/>
</dbReference>
<reference evidence="5 6" key="1">
    <citation type="journal article" date="2008" name="Nature">
        <title>The genome of the choanoflagellate Monosiga brevicollis and the origin of metazoans.</title>
        <authorList>
            <consortium name="JGI Sequencing"/>
            <person name="King N."/>
            <person name="Westbrook M.J."/>
            <person name="Young S.L."/>
            <person name="Kuo A."/>
            <person name="Abedin M."/>
            <person name="Chapman J."/>
            <person name="Fairclough S."/>
            <person name="Hellsten U."/>
            <person name="Isogai Y."/>
            <person name="Letunic I."/>
            <person name="Marr M."/>
            <person name="Pincus D."/>
            <person name="Putnam N."/>
            <person name="Rokas A."/>
            <person name="Wright K.J."/>
            <person name="Zuzow R."/>
            <person name="Dirks W."/>
            <person name="Good M."/>
            <person name="Goodstein D."/>
            <person name="Lemons D."/>
            <person name="Li W."/>
            <person name="Lyons J.B."/>
            <person name="Morris A."/>
            <person name="Nichols S."/>
            <person name="Richter D.J."/>
            <person name="Salamov A."/>
            <person name="Bork P."/>
            <person name="Lim W.A."/>
            <person name="Manning G."/>
            <person name="Miller W.T."/>
            <person name="McGinnis W."/>
            <person name="Shapiro H."/>
            <person name="Tjian R."/>
            <person name="Grigoriev I.V."/>
            <person name="Rokhsar D."/>
        </authorList>
    </citation>
    <scope>NUCLEOTIDE SEQUENCE [LARGE SCALE GENOMIC DNA]</scope>
    <source>
        <strain evidence="6">MX1 / ATCC 50154</strain>
    </source>
</reference>
<dbReference type="Gene3D" id="1.25.40.10">
    <property type="entry name" value="Tetratricopeptide repeat domain"/>
    <property type="match status" value="5"/>
</dbReference>
<feature type="region of interest" description="Disordered" evidence="4">
    <location>
        <begin position="163"/>
        <end position="263"/>
    </location>
</feature>
<dbReference type="SMART" id="SM00028">
    <property type="entry name" value="TPR"/>
    <property type="match status" value="12"/>
</dbReference>
<feature type="repeat" description="TPR" evidence="3">
    <location>
        <begin position="1127"/>
        <end position="1160"/>
    </location>
</feature>
<gene>
    <name evidence="5" type="ORF">MONBRDRAFT_9566</name>
</gene>
<organism evidence="5 6">
    <name type="scientific">Monosiga brevicollis</name>
    <name type="common">Choanoflagellate</name>
    <dbReference type="NCBI Taxonomy" id="81824"/>
    <lineage>
        <taxon>Eukaryota</taxon>
        <taxon>Choanoflagellata</taxon>
        <taxon>Craspedida</taxon>
        <taxon>Salpingoecidae</taxon>
        <taxon>Monosiga</taxon>
    </lineage>
</organism>
<dbReference type="Proteomes" id="UP000001357">
    <property type="component" value="Unassembled WGS sequence"/>
</dbReference>
<dbReference type="KEGG" id="mbr:MONBRDRAFT_9566"/>
<sequence length="1413" mass="155391">MARRDVPPEGLALSGAQVNINRSAAVPKLPDIHARPAQTLAPAPKSDPSAAAPGQTRHDSKLRVTDETASPEGGPAPVVAAAAALFARPATTKPEVERIIYSRGRTPMPDPKVLDAVPPTPTPEPRLEELSVNPFALAAERLHGFEDIAATLRAFEELEWAEEPELAPPESEMHPRVSHPGSAAAQTETTADKPSITESDDTSEAGASTAQKGDASDLEQSNSRRSTASGPANASLPTVTLESAAPTPWPDDPSPSLTSTDAQQTLPTRGTTLLDSNSGFLLVGNALRAPDSFARAWSVPKGKEADALARAFAEAEHSIHEAAQTKRFRDQIEQYDRDMALVEKLRKHHETDTLESLGVTVASSKFDSCLPIYQACLLAHSTVILPRVAVETPELIEALEQARLLVVERHDTTGTMPNDIARALVEQGEIELRMGRLQAAVQTLNEAIKVQPRLWRARWQKHLALLGMRDVHNAIIEADRITLSTQDYAAHRSKGDIYFARHDYTGAATAYQDARDNAEQATSDVLMVLQVDAGHEKARLYFADLSYRRGNYGQAVRAYTELLEEQPDSATLYMARAKANVGAKAAIEALRDVVQCLHLDPNCAEAYFYRALMLLEARPRQALKDFSLTLLLDMGTELTTRALLQRGILYAKLNEHVCPALSICRETRSNLRRQHCLSYALGRYISSTPQVQAMSDLFACLRAEDLRCLRSDIGISNLMIDIYCQIGLVYLRSLGKIATAIKYFSKAISLRSDCEAALLARAEAFVTLHKLMPHAATNSTMLLRAQRDLTRLMHIRPEVLHYRLKAARVCMDAGREEAATNLLRSAKVNLSLNLLTVQAYVRLSSLEASNCPVCLRFAVSVNQKPHQLMHSSLNVWIDGSTLQIYLGLEHEVGDMLCQLVYPKNDSATYILLFKHSPSWSRGAWQPAQMYGVALSKATMATRMYPQTVTLIQQLMKHLHPTEDLCCDLAAAALECHRTVLAQIACGQALEAKPDSARALRLVIDSRRRVARAYLLRACFRVEQGQPSVALPDFRTALRLQPQSVLVHYNFGLALALLNEQAEALKLFETGLGLVHATVDSPNAPAKSLHASLLHNAAVVNFHLEEYAAALGCFKQLLDLVPEQASDVDTLITMALTCYHMRDLASAVQLFSRVIDLNPRMMVAYLGRANVLMDIDTEACWLLSRRDYARAIHLDPEDPRPYLNLGIGATTCVTRAVVAQYLQQVAVAVADLQLALKIDPECILALYNLALMYVAKRQLTQAEDTIARAMAIDRSAAQRRLRQQAVDDELSDATLLPHLDGQLFLVAAQIALQRKAWQKAEELLCQAETCKNLDPEDKTILVGWNRALMFYHRDNFAAAHAALQPVLALRPDDDGAKMLAALMHDYGQDSAPVGSNAKKQLRLTAATLPSAARK</sequence>
<keyword evidence="6" id="KW-1185">Reference proteome</keyword>
<dbReference type="PANTHER" id="PTHR44858:SF1">
    <property type="entry name" value="UDP-N-ACETYLGLUCOSAMINE--PEPTIDE N-ACETYLGLUCOSAMINYLTRANSFERASE SPINDLY-RELATED"/>
    <property type="match status" value="1"/>
</dbReference>
<dbReference type="GeneID" id="5892576"/>
<dbReference type="PROSITE" id="PS50005">
    <property type="entry name" value="TPR"/>
    <property type="match status" value="4"/>
</dbReference>
<proteinExistence type="predicted"/>
<dbReference type="STRING" id="81824.A9V3Q0"/>
<keyword evidence="1" id="KW-0677">Repeat</keyword>
<dbReference type="SUPFAM" id="SSF81901">
    <property type="entry name" value="HCP-like"/>
    <property type="match status" value="1"/>
</dbReference>
<dbReference type="SUPFAM" id="SSF48452">
    <property type="entry name" value="TPR-like"/>
    <property type="match status" value="2"/>
</dbReference>
<dbReference type="PANTHER" id="PTHR44858">
    <property type="entry name" value="TETRATRICOPEPTIDE REPEAT PROTEIN 6"/>
    <property type="match status" value="1"/>
</dbReference>
<evidence type="ECO:0000256" key="3">
    <source>
        <dbReference type="PROSITE-ProRule" id="PRU00339"/>
    </source>
</evidence>
<dbReference type="InterPro" id="IPR050498">
    <property type="entry name" value="Ycf3"/>
</dbReference>
<feature type="repeat" description="TPR" evidence="3">
    <location>
        <begin position="536"/>
        <end position="569"/>
    </location>
</feature>
<dbReference type="RefSeq" id="XP_001747276.1">
    <property type="nucleotide sequence ID" value="XM_001747224.1"/>
</dbReference>